<evidence type="ECO:0000256" key="1">
    <source>
        <dbReference type="SAM" id="MobiDB-lite"/>
    </source>
</evidence>
<dbReference type="AlphaFoldDB" id="A0AAQ4EYL2"/>
<dbReference type="InterPro" id="IPR009832">
    <property type="entry name" value="DUF1397"/>
</dbReference>
<organism evidence="3 4">
    <name type="scientific">Amblyomma americanum</name>
    <name type="common">Lone star tick</name>
    <dbReference type="NCBI Taxonomy" id="6943"/>
    <lineage>
        <taxon>Eukaryota</taxon>
        <taxon>Metazoa</taxon>
        <taxon>Ecdysozoa</taxon>
        <taxon>Arthropoda</taxon>
        <taxon>Chelicerata</taxon>
        <taxon>Arachnida</taxon>
        <taxon>Acari</taxon>
        <taxon>Parasitiformes</taxon>
        <taxon>Ixodida</taxon>
        <taxon>Ixodoidea</taxon>
        <taxon>Ixodidae</taxon>
        <taxon>Amblyomminae</taxon>
        <taxon>Amblyomma</taxon>
    </lineage>
</organism>
<dbReference type="Proteomes" id="UP001321473">
    <property type="component" value="Unassembled WGS sequence"/>
</dbReference>
<dbReference type="EMBL" id="JARKHS020009751">
    <property type="protein sequence ID" value="KAK8779513.1"/>
    <property type="molecule type" value="Genomic_DNA"/>
</dbReference>
<keyword evidence="4" id="KW-1185">Reference proteome</keyword>
<feature type="signal peptide" evidence="2">
    <location>
        <begin position="1"/>
        <end position="22"/>
    </location>
</feature>
<sequence>MRADYSARLLLLAVSLLGTCRAHLRAGCKVETLRACGEDYVPYLKGSRIPESEKQLGIACGRVKPQVACALQFHNNCTRGLTKAAALVTVQALRDSVEAVCTTGSGANKAYLSGAKCMNTVGDNLHACFRNLKSAVQRAVSKAPVKQAVSYTCCSYHSAVDCIAKTLAPCESVGAKAFLLGVAENVLGKTLHNACGQSEKGASSCKSLPTLPQLGPKEPKAEKEREQRRCSSSPRVLSEESTFKSGCTRDQLNECGSDYLVYSNVTTLPENGKAFDDYCAKLLEQISCSEEFAKRCLDGIPRVALVIGLQAMEEQYEVICTDGTEQNEIYHKSIACLNKAGSQLNLCQKTMRDDMEKGVVVAPKDKTLGYACCAFHAVQDCFDDALEGCSDTPAKQFMNDLMEKVFGEALSLVCGQYLRGSEACRELPKLPFPTDAKDFGKRTLIALAIDHVGNFFNRH</sequence>
<dbReference type="PANTHER" id="PTHR33964">
    <property type="entry name" value="RE45066P-RELATED"/>
    <property type="match status" value="1"/>
</dbReference>
<feature type="chain" id="PRO_5043023026" description="Secreted protein" evidence="2">
    <location>
        <begin position="23"/>
        <end position="459"/>
    </location>
</feature>
<evidence type="ECO:0000313" key="4">
    <source>
        <dbReference type="Proteomes" id="UP001321473"/>
    </source>
</evidence>
<dbReference type="PANTHER" id="PTHR33964:SF1">
    <property type="entry name" value="RE45066P"/>
    <property type="match status" value="1"/>
</dbReference>
<feature type="compositionally biased region" description="Basic and acidic residues" evidence="1">
    <location>
        <begin position="217"/>
        <end position="229"/>
    </location>
</feature>
<evidence type="ECO:0000256" key="2">
    <source>
        <dbReference type="SAM" id="SignalP"/>
    </source>
</evidence>
<reference evidence="3 4" key="1">
    <citation type="journal article" date="2023" name="Arcadia Sci">
        <title>De novo assembly of a long-read Amblyomma americanum tick genome.</title>
        <authorList>
            <person name="Chou S."/>
            <person name="Poskanzer K.E."/>
            <person name="Rollins M."/>
            <person name="Thuy-Boun P.S."/>
        </authorList>
    </citation>
    <scope>NUCLEOTIDE SEQUENCE [LARGE SCALE GENOMIC DNA]</scope>
    <source>
        <strain evidence="3">F_SG_1</strain>
        <tissue evidence="3">Salivary glands</tissue>
    </source>
</reference>
<gene>
    <name evidence="3" type="ORF">V5799_019147</name>
</gene>
<keyword evidence="2" id="KW-0732">Signal</keyword>
<evidence type="ECO:0008006" key="5">
    <source>
        <dbReference type="Google" id="ProtNLM"/>
    </source>
</evidence>
<evidence type="ECO:0000313" key="3">
    <source>
        <dbReference type="EMBL" id="KAK8779513.1"/>
    </source>
</evidence>
<proteinExistence type="predicted"/>
<dbReference type="Pfam" id="PF07165">
    <property type="entry name" value="DUF1397"/>
    <property type="match status" value="1"/>
</dbReference>
<feature type="region of interest" description="Disordered" evidence="1">
    <location>
        <begin position="199"/>
        <end position="237"/>
    </location>
</feature>
<comment type="caution">
    <text evidence="3">The sequence shown here is derived from an EMBL/GenBank/DDBJ whole genome shotgun (WGS) entry which is preliminary data.</text>
</comment>
<accession>A0AAQ4EYL2</accession>
<protein>
    <recommendedName>
        <fullName evidence="5">Secreted protein</fullName>
    </recommendedName>
</protein>
<name>A0AAQ4EYL2_AMBAM</name>